<keyword evidence="1" id="KW-1185">Reference proteome</keyword>
<proteinExistence type="predicted"/>
<organism evidence="1 2">
    <name type="scientific">Ditylenchus dipsaci</name>
    <dbReference type="NCBI Taxonomy" id="166011"/>
    <lineage>
        <taxon>Eukaryota</taxon>
        <taxon>Metazoa</taxon>
        <taxon>Ecdysozoa</taxon>
        <taxon>Nematoda</taxon>
        <taxon>Chromadorea</taxon>
        <taxon>Rhabditida</taxon>
        <taxon>Tylenchina</taxon>
        <taxon>Tylenchomorpha</taxon>
        <taxon>Sphaerularioidea</taxon>
        <taxon>Anguinidae</taxon>
        <taxon>Anguininae</taxon>
        <taxon>Ditylenchus</taxon>
    </lineage>
</organism>
<dbReference type="WBParaSite" id="jg15170">
    <property type="protein sequence ID" value="jg15170"/>
    <property type="gene ID" value="jg15170"/>
</dbReference>
<dbReference type="AlphaFoldDB" id="A0A915D2B3"/>
<evidence type="ECO:0000313" key="1">
    <source>
        <dbReference type="Proteomes" id="UP000887574"/>
    </source>
</evidence>
<accession>A0A915D2B3</accession>
<reference evidence="2" key="1">
    <citation type="submission" date="2022-11" db="UniProtKB">
        <authorList>
            <consortium name="WormBaseParasite"/>
        </authorList>
    </citation>
    <scope>IDENTIFICATION</scope>
</reference>
<sequence>MSTLMSPISTIQRQSTVPGLMVLLVNFTVGVTLSTPPVDRCDLWDRLMESLQRSNGAIGGGSLNVASDVDLLDPCANQFRLETYVVAQFATMNLVKSALPTRCAAAKKGRNELLAKTAADQWNHGISHCG</sequence>
<dbReference type="Proteomes" id="UP000887574">
    <property type="component" value="Unplaced"/>
</dbReference>
<name>A0A915D2B3_9BILA</name>
<protein>
    <submittedName>
        <fullName evidence="2">Uncharacterized protein</fullName>
    </submittedName>
</protein>
<evidence type="ECO:0000313" key="2">
    <source>
        <dbReference type="WBParaSite" id="jg15170"/>
    </source>
</evidence>